<keyword evidence="2" id="KW-1185">Reference proteome</keyword>
<dbReference type="Proteomes" id="UP001165960">
    <property type="component" value="Unassembled WGS sequence"/>
</dbReference>
<protein>
    <submittedName>
        <fullName evidence="1">Uncharacterized protein</fullName>
    </submittedName>
</protein>
<sequence>MKWVGITWSRYKTLAKRFHEKGFDLKSKVHGPFPINTDATEENPGPPPSQRINGSFSGAAWDSKSQ</sequence>
<dbReference type="EMBL" id="QTSX02004924">
    <property type="protein sequence ID" value="KAJ9063573.1"/>
    <property type="molecule type" value="Genomic_DNA"/>
</dbReference>
<evidence type="ECO:0000313" key="1">
    <source>
        <dbReference type="EMBL" id="KAJ9063573.1"/>
    </source>
</evidence>
<accession>A0ACC2SMJ3</accession>
<name>A0ACC2SMJ3_9FUNG</name>
<reference evidence="1" key="1">
    <citation type="submission" date="2022-04" db="EMBL/GenBank/DDBJ databases">
        <title>Genome of the entomopathogenic fungus Entomophthora muscae.</title>
        <authorList>
            <person name="Elya C."/>
            <person name="Lovett B.R."/>
            <person name="Lee E."/>
            <person name="Macias A.M."/>
            <person name="Hajek A.E."/>
            <person name="De Bivort B.L."/>
            <person name="Kasson M.T."/>
            <person name="De Fine Licht H.H."/>
            <person name="Stajich J.E."/>
        </authorList>
    </citation>
    <scope>NUCLEOTIDE SEQUENCE</scope>
    <source>
        <strain evidence="1">Berkeley</strain>
    </source>
</reference>
<evidence type="ECO:0000313" key="2">
    <source>
        <dbReference type="Proteomes" id="UP001165960"/>
    </source>
</evidence>
<comment type="caution">
    <text evidence="1">The sequence shown here is derived from an EMBL/GenBank/DDBJ whole genome shotgun (WGS) entry which is preliminary data.</text>
</comment>
<organism evidence="1 2">
    <name type="scientific">Entomophthora muscae</name>
    <dbReference type="NCBI Taxonomy" id="34485"/>
    <lineage>
        <taxon>Eukaryota</taxon>
        <taxon>Fungi</taxon>
        <taxon>Fungi incertae sedis</taxon>
        <taxon>Zoopagomycota</taxon>
        <taxon>Entomophthoromycotina</taxon>
        <taxon>Entomophthoromycetes</taxon>
        <taxon>Entomophthorales</taxon>
        <taxon>Entomophthoraceae</taxon>
        <taxon>Entomophthora</taxon>
    </lineage>
</organism>
<proteinExistence type="predicted"/>
<gene>
    <name evidence="1" type="ORF">DSO57_1039451</name>
</gene>